<protein>
    <submittedName>
        <fullName evidence="3">Uncharacterized protein</fullName>
    </submittedName>
</protein>
<evidence type="ECO:0000313" key="3">
    <source>
        <dbReference type="EMBL" id="SHL11627.1"/>
    </source>
</evidence>
<sequence>MSSFFGALTTLCLIAFVVGMVKPKFIMRWAPEAKQNRKWVAIITIVGMVVFSGLAANTMTPEEKAAQQARQEQQKKDLEAKKQAEADKKAAEEQAAAEKKAAEEKAAAEKAAAETKQKAADYNTLYNQVMAALQPADDAMQARKDVAAAGDFVGMINKMAAEKEAIATAKANLNNLSAPSSFDSEDKENLQKGKESLNQAMDQRDAFIVYMARYIQNQSKTDFEMAQQSIQKSDASMMAGLAYIVTIGQKYNAN</sequence>
<gene>
    <name evidence="3" type="ORF">SAMN05216582_1503</name>
</gene>
<evidence type="ECO:0000256" key="2">
    <source>
        <dbReference type="SAM" id="Phobius"/>
    </source>
</evidence>
<feature type="region of interest" description="Disordered" evidence="1">
    <location>
        <begin position="62"/>
        <end position="102"/>
    </location>
</feature>
<evidence type="ECO:0000256" key="1">
    <source>
        <dbReference type="SAM" id="MobiDB-lite"/>
    </source>
</evidence>
<dbReference type="EMBL" id="FRBC01000050">
    <property type="protein sequence ID" value="SHL11627.1"/>
    <property type="molecule type" value="Genomic_DNA"/>
</dbReference>
<dbReference type="RefSeq" id="WP_073093007.1">
    <property type="nucleotide sequence ID" value="NZ_FRBC01000050.1"/>
</dbReference>
<accession>A0A1M6Y0A4</accession>
<feature type="transmembrane region" description="Helical" evidence="2">
    <location>
        <begin position="39"/>
        <end position="60"/>
    </location>
</feature>
<evidence type="ECO:0000313" key="4">
    <source>
        <dbReference type="Proteomes" id="UP000184263"/>
    </source>
</evidence>
<dbReference type="OrthoDB" id="1656098at2"/>
<dbReference type="AlphaFoldDB" id="A0A1M6Y0A4"/>
<organism evidence="3 4">
    <name type="scientific">Selenomonas ruminantium</name>
    <dbReference type="NCBI Taxonomy" id="971"/>
    <lineage>
        <taxon>Bacteria</taxon>
        <taxon>Bacillati</taxon>
        <taxon>Bacillota</taxon>
        <taxon>Negativicutes</taxon>
        <taxon>Selenomonadales</taxon>
        <taxon>Selenomonadaceae</taxon>
        <taxon>Selenomonas</taxon>
    </lineage>
</organism>
<reference evidence="3 4" key="1">
    <citation type="submission" date="2016-11" db="EMBL/GenBank/DDBJ databases">
        <authorList>
            <person name="Jaros S."/>
            <person name="Januszkiewicz K."/>
            <person name="Wedrychowicz H."/>
        </authorList>
    </citation>
    <scope>NUCLEOTIDE SEQUENCE [LARGE SCALE GENOMIC DNA]</scope>
    <source>
        <strain evidence="3 4">HD4</strain>
    </source>
</reference>
<keyword evidence="2" id="KW-1133">Transmembrane helix</keyword>
<name>A0A1M6Y0A4_SELRU</name>
<feature type="compositionally biased region" description="Basic and acidic residues" evidence="1">
    <location>
        <begin position="72"/>
        <end position="102"/>
    </location>
</feature>
<proteinExistence type="predicted"/>
<dbReference type="Proteomes" id="UP000184263">
    <property type="component" value="Unassembled WGS sequence"/>
</dbReference>
<keyword evidence="2" id="KW-0472">Membrane</keyword>
<keyword evidence="2" id="KW-0812">Transmembrane</keyword>